<dbReference type="InterPro" id="IPR000639">
    <property type="entry name" value="Epox_hydrolase-like"/>
</dbReference>
<accession>A0A0J1GUH9</accession>
<dbReference type="PANTHER" id="PTHR43798">
    <property type="entry name" value="MONOACYLGLYCEROL LIPASE"/>
    <property type="match status" value="1"/>
</dbReference>
<dbReference type="RefSeq" id="WP_047880648.1">
    <property type="nucleotide sequence ID" value="NZ_LDOT01000034.1"/>
</dbReference>
<evidence type="ECO:0000313" key="3">
    <source>
        <dbReference type="Proteomes" id="UP000036097"/>
    </source>
</evidence>
<organism evidence="2 3">
    <name type="scientific">Photobacterium aquae</name>
    <dbReference type="NCBI Taxonomy" id="1195763"/>
    <lineage>
        <taxon>Bacteria</taxon>
        <taxon>Pseudomonadati</taxon>
        <taxon>Pseudomonadota</taxon>
        <taxon>Gammaproteobacteria</taxon>
        <taxon>Vibrionales</taxon>
        <taxon>Vibrionaceae</taxon>
        <taxon>Photobacterium</taxon>
    </lineage>
</organism>
<dbReference type="STRING" id="1195763.ABT56_19860"/>
<feature type="domain" description="AB hydrolase-1" evidence="1">
    <location>
        <begin position="20"/>
        <end position="151"/>
    </location>
</feature>
<sequence>MATFTVNASTMHYLDQGTGPVLVFGHSYMWDSRMWAPQIEALSQSYRCIVPDFWGHGQSQPAPVQTRTLADYADDVLALLDELEIDEFSLVGLSSGGMWATEMVIKVPSRVRALVLMDTFVGLEPEVVHTQYFDLIKQMEAQKSILPDTADFFTVRQFGTSPVSALVEQFRQPLLAANGEQALALAKAGRMIFGRRDMFEDAEMFALPTCIMVGAQDRMRPVLESQLMHDGITGSEFVLIPNAGHISNLEQPEIVTKHLEAFLAKHL</sequence>
<dbReference type="PRINTS" id="PR00412">
    <property type="entry name" value="EPOXHYDRLASE"/>
</dbReference>
<dbReference type="InterPro" id="IPR050266">
    <property type="entry name" value="AB_hydrolase_sf"/>
</dbReference>
<gene>
    <name evidence="2" type="ORF">ABT56_19860</name>
</gene>
<dbReference type="PATRIC" id="fig|1195763.3.peg.4250"/>
<proteinExistence type="predicted"/>
<comment type="caution">
    <text evidence="2">The sequence shown here is derived from an EMBL/GenBank/DDBJ whole genome shotgun (WGS) entry which is preliminary data.</text>
</comment>
<dbReference type="InterPro" id="IPR029058">
    <property type="entry name" value="AB_hydrolase_fold"/>
</dbReference>
<evidence type="ECO:0000259" key="1">
    <source>
        <dbReference type="Pfam" id="PF00561"/>
    </source>
</evidence>
<dbReference type="PANTHER" id="PTHR43798:SF29">
    <property type="entry name" value="AB HYDROLASE-1 DOMAIN-CONTAINING PROTEIN"/>
    <property type="match status" value="1"/>
</dbReference>
<dbReference type="SUPFAM" id="SSF53474">
    <property type="entry name" value="alpha/beta-Hydrolases"/>
    <property type="match status" value="1"/>
</dbReference>
<dbReference type="PRINTS" id="PR00111">
    <property type="entry name" value="ABHYDROLASE"/>
</dbReference>
<dbReference type="EMBL" id="LDOT01000034">
    <property type="protein sequence ID" value="KLV03378.1"/>
    <property type="molecule type" value="Genomic_DNA"/>
</dbReference>
<dbReference type="InterPro" id="IPR000073">
    <property type="entry name" value="AB_hydrolase_1"/>
</dbReference>
<keyword evidence="3" id="KW-1185">Reference proteome</keyword>
<dbReference type="Pfam" id="PF00561">
    <property type="entry name" value="Abhydrolase_1"/>
    <property type="match status" value="1"/>
</dbReference>
<dbReference type="GO" id="GO:0003824">
    <property type="term" value="F:catalytic activity"/>
    <property type="evidence" value="ECO:0007669"/>
    <property type="project" value="InterPro"/>
</dbReference>
<reference evidence="2 3" key="1">
    <citation type="submission" date="2015-05" db="EMBL/GenBank/DDBJ databases">
        <title>Photobacterium galathea sp. nov.</title>
        <authorList>
            <person name="Machado H."/>
            <person name="Gram L."/>
        </authorList>
    </citation>
    <scope>NUCLEOTIDE SEQUENCE [LARGE SCALE GENOMIC DNA]</scope>
    <source>
        <strain evidence="2 3">CGMCC 1.12159</strain>
    </source>
</reference>
<dbReference type="OrthoDB" id="9779853at2"/>
<dbReference type="Gene3D" id="3.40.50.1820">
    <property type="entry name" value="alpha/beta hydrolase"/>
    <property type="match status" value="1"/>
</dbReference>
<dbReference type="AlphaFoldDB" id="A0A0J1GUH9"/>
<evidence type="ECO:0000313" key="2">
    <source>
        <dbReference type="EMBL" id="KLV03378.1"/>
    </source>
</evidence>
<name>A0A0J1GUH9_9GAMM</name>
<dbReference type="Proteomes" id="UP000036097">
    <property type="component" value="Unassembled WGS sequence"/>
</dbReference>
<protein>
    <submittedName>
        <fullName evidence="2">2-succinyl-6-hydroxy-2, 4-cyclohexadiene-1-carboxylate synthase</fullName>
    </submittedName>
</protein>